<dbReference type="OrthoDB" id="1881at2759"/>
<feature type="compositionally biased region" description="Low complexity" evidence="1">
    <location>
        <begin position="502"/>
        <end position="517"/>
    </location>
</feature>
<feature type="compositionally biased region" description="Polar residues" evidence="1">
    <location>
        <begin position="158"/>
        <end position="168"/>
    </location>
</feature>
<organism evidence="3 4">
    <name type="scientific">Gymnopilus dilepis</name>
    <dbReference type="NCBI Taxonomy" id="231916"/>
    <lineage>
        <taxon>Eukaryota</taxon>
        <taxon>Fungi</taxon>
        <taxon>Dikarya</taxon>
        <taxon>Basidiomycota</taxon>
        <taxon>Agaricomycotina</taxon>
        <taxon>Agaricomycetes</taxon>
        <taxon>Agaricomycetidae</taxon>
        <taxon>Agaricales</taxon>
        <taxon>Agaricineae</taxon>
        <taxon>Hymenogastraceae</taxon>
        <taxon>Gymnopilus</taxon>
    </lineage>
</organism>
<feature type="compositionally biased region" description="Low complexity" evidence="1">
    <location>
        <begin position="381"/>
        <end position="408"/>
    </location>
</feature>
<dbReference type="AlphaFoldDB" id="A0A409WU02"/>
<evidence type="ECO:0000259" key="2">
    <source>
        <dbReference type="PROSITE" id="PS51159"/>
    </source>
</evidence>
<feature type="region of interest" description="Disordered" evidence="1">
    <location>
        <begin position="144"/>
        <end position="168"/>
    </location>
</feature>
<keyword evidence="4" id="KW-1185">Reference proteome</keyword>
<dbReference type="InterPro" id="IPR038175">
    <property type="entry name" value="CBM21_dom_sf"/>
</dbReference>
<feature type="compositionally biased region" description="Polar residues" evidence="1">
    <location>
        <begin position="429"/>
        <end position="441"/>
    </location>
</feature>
<feature type="region of interest" description="Disordered" evidence="1">
    <location>
        <begin position="228"/>
        <end position="329"/>
    </location>
</feature>
<dbReference type="GO" id="GO:0005979">
    <property type="term" value="P:regulation of glycogen biosynthetic process"/>
    <property type="evidence" value="ECO:0007669"/>
    <property type="project" value="TreeGrafter"/>
</dbReference>
<gene>
    <name evidence="3" type="ORF">CVT26_004372</name>
</gene>
<dbReference type="EMBL" id="NHYE01004804">
    <property type="protein sequence ID" value="PPQ81998.1"/>
    <property type="molecule type" value="Genomic_DNA"/>
</dbReference>
<feature type="compositionally biased region" description="Low complexity" evidence="1">
    <location>
        <begin position="249"/>
        <end position="264"/>
    </location>
</feature>
<dbReference type="Gene3D" id="2.60.40.2440">
    <property type="entry name" value="Carbohydrate binding type-21 domain"/>
    <property type="match status" value="1"/>
</dbReference>
<feature type="region of interest" description="Disordered" evidence="1">
    <location>
        <begin position="356"/>
        <end position="455"/>
    </location>
</feature>
<dbReference type="InParanoid" id="A0A409WU02"/>
<evidence type="ECO:0000313" key="4">
    <source>
        <dbReference type="Proteomes" id="UP000284706"/>
    </source>
</evidence>
<name>A0A409WU02_9AGAR</name>
<evidence type="ECO:0000313" key="3">
    <source>
        <dbReference type="EMBL" id="PPQ81998.1"/>
    </source>
</evidence>
<dbReference type="PANTHER" id="PTHR12307:SF36">
    <property type="entry name" value="GLYCOGEN-BINDING SUBUNIT 76A"/>
    <property type="match status" value="1"/>
</dbReference>
<dbReference type="GO" id="GO:0008157">
    <property type="term" value="F:protein phosphatase 1 binding"/>
    <property type="evidence" value="ECO:0007669"/>
    <property type="project" value="TreeGrafter"/>
</dbReference>
<reference evidence="3 4" key="1">
    <citation type="journal article" date="2018" name="Evol. Lett.">
        <title>Horizontal gene cluster transfer increased hallucinogenic mushroom diversity.</title>
        <authorList>
            <person name="Reynolds H.T."/>
            <person name="Vijayakumar V."/>
            <person name="Gluck-Thaler E."/>
            <person name="Korotkin H.B."/>
            <person name="Matheny P.B."/>
            <person name="Slot J.C."/>
        </authorList>
    </citation>
    <scope>NUCLEOTIDE SEQUENCE [LARGE SCALE GENOMIC DNA]</scope>
    <source>
        <strain evidence="3 4">SRW20</strain>
    </source>
</reference>
<dbReference type="Proteomes" id="UP000284706">
    <property type="component" value="Unassembled WGS sequence"/>
</dbReference>
<proteinExistence type="predicted"/>
<dbReference type="InterPro" id="IPR050782">
    <property type="entry name" value="PP1_regulatory_subunit_3"/>
</dbReference>
<comment type="caution">
    <text evidence="3">The sequence shown here is derived from an EMBL/GenBank/DDBJ whole genome shotgun (WGS) entry which is preliminary data.</text>
</comment>
<dbReference type="PROSITE" id="PS51159">
    <property type="entry name" value="CBM21"/>
    <property type="match status" value="1"/>
</dbReference>
<dbReference type="InterPro" id="IPR005036">
    <property type="entry name" value="CBM21_dom"/>
</dbReference>
<dbReference type="Pfam" id="PF03370">
    <property type="entry name" value="CBM_21"/>
    <property type="match status" value="1"/>
</dbReference>
<feature type="region of interest" description="Disordered" evidence="1">
    <location>
        <begin position="467"/>
        <end position="582"/>
    </location>
</feature>
<feature type="compositionally biased region" description="Low complexity" evidence="1">
    <location>
        <begin position="442"/>
        <end position="455"/>
    </location>
</feature>
<feature type="compositionally biased region" description="Gly residues" evidence="1">
    <location>
        <begin position="555"/>
        <end position="564"/>
    </location>
</feature>
<evidence type="ECO:0000256" key="1">
    <source>
        <dbReference type="SAM" id="MobiDB-lite"/>
    </source>
</evidence>
<protein>
    <recommendedName>
        <fullName evidence="2">CBM21 domain-containing protein</fullName>
    </recommendedName>
</protein>
<dbReference type="GO" id="GO:2001069">
    <property type="term" value="F:glycogen binding"/>
    <property type="evidence" value="ECO:0007669"/>
    <property type="project" value="TreeGrafter"/>
</dbReference>
<sequence>MHLTNKPTLPDPSSLDANTNVLLEDMALSPEGTTIQGRVLVRNLAYAKHVSVRFTFDRWQTTSEVVGKYVESLSSPEGQDSNKAGWDRFGFTIRVGDLLASIEGKRLEVAVRYVVQGREFWDNCGGGNYVAWFEFERVKRVSGTSSTAVGNGKEEPVQQGSPTKKTTTCLALNSEDEADMKDLKTKLEKEAELKDVDFRSPTSFAARYDFSESFRSAAAWNPDRAFSPVASGTGGKGALHSTGKGALHSRTQSFPLSSSSSKSSNGHGNGWPQQKAPSSPYAYALRREGLPPPSLSASSRPMEIPIVSPPSQNKGVPLLGSPRDLDEGSYAHNANALRSPLGLELGEVPFPVQQVEQPAPAQVHARSGGGRNHQRGYFDISFPSSSSFGSSGSVCSSGGAPSTLRRTPPGTPRSPGEDMYLGSPHRYNSFPSMGSESESVNASGGSERSERSSSFSSFTSAALSSSFLRDVTPTPRQGRPAHGRHHSAAAPVLRQEEVTSVPMNSKSNASNASSSSTESEESELSTPSMSRESSPDVSPAGLFVGLSLGDEEGLAGAGGFGVAGGDMSMMSPDTHYRQFLNK</sequence>
<accession>A0A409WU02</accession>
<feature type="domain" description="CBM21" evidence="2">
    <location>
        <begin position="13"/>
        <end position="132"/>
    </location>
</feature>
<dbReference type="STRING" id="231916.A0A409WU02"/>
<dbReference type="PANTHER" id="PTHR12307">
    <property type="entry name" value="PROTEIN PHOSPHATASE 1 REGULATORY SUBUNIT"/>
    <property type="match status" value="1"/>
</dbReference>
<dbReference type="GO" id="GO:0000164">
    <property type="term" value="C:protein phosphatase type 1 complex"/>
    <property type="evidence" value="ECO:0007669"/>
    <property type="project" value="TreeGrafter"/>
</dbReference>